<accession>A0AAD4VM38</accession>
<evidence type="ECO:0000313" key="2">
    <source>
        <dbReference type="EMBL" id="KAI5327599.1"/>
    </source>
</evidence>
<feature type="domain" description="RNase H type-1" evidence="1">
    <location>
        <begin position="10"/>
        <end position="125"/>
    </location>
</feature>
<dbReference type="Proteomes" id="UP001054821">
    <property type="component" value="Chromosome 5"/>
</dbReference>
<dbReference type="Gene3D" id="3.30.420.10">
    <property type="entry name" value="Ribonuclease H-like superfamily/Ribonuclease H"/>
    <property type="match status" value="1"/>
</dbReference>
<dbReference type="InterPro" id="IPR052929">
    <property type="entry name" value="RNase_H-like_EbsB-rel"/>
</dbReference>
<dbReference type="EMBL" id="JAJFAZ020000005">
    <property type="protein sequence ID" value="KAI5327599.1"/>
    <property type="molecule type" value="Genomic_DNA"/>
</dbReference>
<dbReference type="SUPFAM" id="SSF53098">
    <property type="entry name" value="Ribonuclease H-like"/>
    <property type="match status" value="1"/>
</dbReference>
<protein>
    <recommendedName>
        <fullName evidence="1">RNase H type-1 domain-containing protein</fullName>
    </recommendedName>
</protein>
<comment type="caution">
    <text evidence="2">The sequence shown here is derived from an EMBL/GenBank/DDBJ whole genome shotgun (WGS) entry which is preliminary data.</text>
</comment>
<dbReference type="Pfam" id="PF13456">
    <property type="entry name" value="RVT_3"/>
    <property type="match status" value="1"/>
</dbReference>
<dbReference type="PANTHER" id="PTHR47074:SF79">
    <property type="entry name" value="PUTATIVE-RELATED"/>
    <property type="match status" value="1"/>
</dbReference>
<dbReference type="CDD" id="cd06222">
    <property type="entry name" value="RNase_H_like"/>
    <property type="match status" value="1"/>
</dbReference>
<sequence>MHWEKIKNYEDTKSGGVGVVILDSAGAFIAGRAWKFDNVFSALQSEALAAREGVVLAVERGLTNICFESDSFQIVTAFGSSSLDRSFIGPILEDSKFLLLQITGEGFAHVRRTANEAAHCTARFALHHGTPISWFEEPPDFLIDVLFEDCNK</sequence>
<dbReference type="GO" id="GO:0003676">
    <property type="term" value="F:nucleic acid binding"/>
    <property type="evidence" value="ECO:0007669"/>
    <property type="project" value="InterPro"/>
</dbReference>
<dbReference type="InterPro" id="IPR002156">
    <property type="entry name" value="RNaseH_domain"/>
</dbReference>
<dbReference type="GO" id="GO:0004523">
    <property type="term" value="F:RNA-DNA hybrid ribonuclease activity"/>
    <property type="evidence" value="ECO:0007669"/>
    <property type="project" value="InterPro"/>
</dbReference>
<gene>
    <name evidence="2" type="ORF">L3X38_026995</name>
</gene>
<dbReference type="AlphaFoldDB" id="A0AAD4VM38"/>
<evidence type="ECO:0000259" key="1">
    <source>
        <dbReference type="Pfam" id="PF13456"/>
    </source>
</evidence>
<dbReference type="InterPro" id="IPR036397">
    <property type="entry name" value="RNaseH_sf"/>
</dbReference>
<evidence type="ECO:0000313" key="3">
    <source>
        <dbReference type="Proteomes" id="UP001054821"/>
    </source>
</evidence>
<dbReference type="InterPro" id="IPR012337">
    <property type="entry name" value="RNaseH-like_sf"/>
</dbReference>
<dbReference type="PANTHER" id="PTHR47074">
    <property type="entry name" value="BNAC02G40300D PROTEIN"/>
    <property type="match status" value="1"/>
</dbReference>
<keyword evidence="3" id="KW-1185">Reference proteome</keyword>
<name>A0AAD4VM38_PRUDU</name>
<dbReference type="InterPro" id="IPR044730">
    <property type="entry name" value="RNase_H-like_dom_plant"/>
</dbReference>
<reference evidence="2 3" key="1">
    <citation type="journal article" date="2022" name="G3 (Bethesda)">
        <title>Whole-genome sequence and methylome profiling of the almond [Prunus dulcis (Mill.) D.A. Webb] cultivar 'Nonpareil'.</title>
        <authorList>
            <person name="D'Amico-Willman K.M."/>
            <person name="Ouma W.Z."/>
            <person name="Meulia T."/>
            <person name="Sideli G.M."/>
            <person name="Gradziel T.M."/>
            <person name="Fresnedo-Ramirez J."/>
        </authorList>
    </citation>
    <scope>NUCLEOTIDE SEQUENCE [LARGE SCALE GENOMIC DNA]</scope>
    <source>
        <strain evidence="2">Clone GOH B32 T37-40</strain>
    </source>
</reference>
<organism evidence="2 3">
    <name type="scientific">Prunus dulcis</name>
    <name type="common">Almond</name>
    <name type="synonym">Amygdalus dulcis</name>
    <dbReference type="NCBI Taxonomy" id="3755"/>
    <lineage>
        <taxon>Eukaryota</taxon>
        <taxon>Viridiplantae</taxon>
        <taxon>Streptophyta</taxon>
        <taxon>Embryophyta</taxon>
        <taxon>Tracheophyta</taxon>
        <taxon>Spermatophyta</taxon>
        <taxon>Magnoliopsida</taxon>
        <taxon>eudicotyledons</taxon>
        <taxon>Gunneridae</taxon>
        <taxon>Pentapetalae</taxon>
        <taxon>rosids</taxon>
        <taxon>fabids</taxon>
        <taxon>Rosales</taxon>
        <taxon>Rosaceae</taxon>
        <taxon>Amygdaloideae</taxon>
        <taxon>Amygdaleae</taxon>
        <taxon>Prunus</taxon>
    </lineage>
</organism>
<proteinExistence type="predicted"/>